<name>A0ABR9PFY1_9BACT</name>
<evidence type="ECO:0000256" key="2">
    <source>
        <dbReference type="SAM" id="SignalP"/>
    </source>
</evidence>
<dbReference type="EMBL" id="JAAIYO010000001">
    <property type="protein sequence ID" value="MBE4746816.1"/>
    <property type="molecule type" value="Genomic_DNA"/>
</dbReference>
<accession>A0ABR9PFY1</accession>
<feature type="chain" id="PRO_5045992082" description="TIGR04219 family outer membrane beta-barrel protein" evidence="2">
    <location>
        <begin position="26"/>
        <end position="292"/>
    </location>
</feature>
<keyword evidence="2" id="KW-0732">Signal</keyword>
<dbReference type="Proteomes" id="UP001516472">
    <property type="component" value="Unassembled WGS sequence"/>
</dbReference>
<evidence type="ECO:0008006" key="5">
    <source>
        <dbReference type="Google" id="ProtNLM"/>
    </source>
</evidence>
<sequence>MSASRPTLCAGLVVGLLLAAPAAEARFGKKSAPSSDSKDDKDSRVHAASPITPRSTHEASSYTPPADDDDDDDCCDTSGPSYTQHLYGDAPTYSSSALSDGEARDLADMAVRGRPPSPPSAPLDVRLGLNVGAMGGGTSGDVFLGIEGSTLGVAFQGTKLTLPTDDGTPGTDVIHLMAAHLSWAAVSTDRMRLRAEVGFSMASAPDVFLAGPSLAASLEACLVGPLDLEVRVQGTPAPYRQLDASAGVALHLGALNLRAGWRGLILDDAGLVDGVAHVDRFTGPYAGAGFSF</sequence>
<evidence type="ECO:0000313" key="3">
    <source>
        <dbReference type="EMBL" id="MBE4746816.1"/>
    </source>
</evidence>
<gene>
    <name evidence="3" type="ORF">G4177_01340</name>
</gene>
<proteinExistence type="predicted"/>
<organism evidence="3 4">
    <name type="scientific">Corallococcus soli</name>
    <dbReference type="NCBI Taxonomy" id="2710757"/>
    <lineage>
        <taxon>Bacteria</taxon>
        <taxon>Pseudomonadati</taxon>
        <taxon>Myxococcota</taxon>
        <taxon>Myxococcia</taxon>
        <taxon>Myxococcales</taxon>
        <taxon>Cystobacterineae</taxon>
        <taxon>Myxococcaceae</taxon>
        <taxon>Corallococcus</taxon>
    </lineage>
</organism>
<feature type="region of interest" description="Disordered" evidence="1">
    <location>
        <begin position="24"/>
        <end position="101"/>
    </location>
</feature>
<reference evidence="3 4" key="1">
    <citation type="submission" date="2020-02" db="EMBL/GenBank/DDBJ databases">
        <authorList>
            <person name="Babadi Z.K."/>
            <person name="Risdian C."/>
            <person name="Ebrahimipour G.H."/>
            <person name="Wink J."/>
        </authorList>
    </citation>
    <scope>NUCLEOTIDE SEQUENCE [LARGE SCALE GENOMIC DNA]</scope>
    <source>
        <strain evidence="3 4">ZKHCc1 1396</strain>
    </source>
</reference>
<dbReference type="RefSeq" id="WP_193346235.1">
    <property type="nucleotide sequence ID" value="NZ_CBCSIP010000042.1"/>
</dbReference>
<comment type="caution">
    <text evidence="3">The sequence shown here is derived from an EMBL/GenBank/DDBJ whole genome shotgun (WGS) entry which is preliminary data.</text>
</comment>
<keyword evidence="4" id="KW-1185">Reference proteome</keyword>
<evidence type="ECO:0000313" key="4">
    <source>
        <dbReference type="Proteomes" id="UP001516472"/>
    </source>
</evidence>
<feature type="compositionally biased region" description="Acidic residues" evidence="1">
    <location>
        <begin position="66"/>
        <end position="75"/>
    </location>
</feature>
<evidence type="ECO:0000256" key="1">
    <source>
        <dbReference type="SAM" id="MobiDB-lite"/>
    </source>
</evidence>
<protein>
    <recommendedName>
        <fullName evidence="5">TIGR04219 family outer membrane beta-barrel protein</fullName>
    </recommendedName>
</protein>
<feature type="compositionally biased region" description="Basic and acidic residues" evidence="1">
    <location>
        <begin position="36"/>
        <end position="45"/>
    </location>
</feature>
<feature type="signal peptide" evidence="2">
    <location>
        <begin position="1"/>
        <end position="25"/>
    </location>
</feature>
<feature type="compositionally biased region" description="Polar residues" evidence="1">
    <location>
        <begin position="52"/>
        <end position="63"/>
    </location>
</feature>